<dbReference type="SUPFAM" id="SSF52540">
    <property type="entry name" value="P-loop containing nucleoside triphosphate hydrolases"/>
    <property type="match status" value="1"/>
</dbReference>
<name>A0A840A4B3_9CAUL</name>
<keyword evidence="2" id="KW-1185">Reference proteome</keyword>
<gene>
    <name evidence="1" type="ORF">GGQ61_002965</name>
</gene>
<sequence>MTATLHVVYGPSGAGKSTYAKELARREPAVHFAIDDWMARLFAADMPEPIEYHWMMERVERCEAQIWSTAAGVIAAGVSVVLDLGLLRRSDRARVAEIAQAVELPLQFHFVTAPAEVRRARVLERNEVRGETFAIGVTPEMFDFIEGVFEAPDDKELQGAIVSESA</sequence>
<keyword evidence="1" id="KW-0808">Transferase</keyword>
<dbReference type="AlphaFoldDB" id="A0A840A4B3"/>
<keyword evidence="1" id="KW-0418">Kinase</keyword>
<reference evidence="1 2" key="1">
    <citation type="submission" date="2020-08" db="EMBL/GenBank/DDBJ databases">
        <title>Genomic Encyclopedia of Type Strains, Phase IV (KMG-IV): sequencing the most valuable type-strain genomes for metagenomic binning, comparative biology and taxonomic classification.</title>
        <authorList>
            <person name="Goeker M."/>
        </authorList>
    </citation>
    <scope>NUCLEOTIDE SEQUENCE [LARGE SCALE GENOMIC DNA]</scope>
    <source>
        <strain evidence="1 2">DSM 21793</strain>
    </source>
</reference>
<dbReference type="InterPro" id="IPR027417">
    <property type="entry name" value="P-loop_NTPase"/>
</dbReference>
<accession>A0A840A4B3</accession>
<comment type="caution">
    <text evidence="1">The sequence shown here is derived from an EMBL/GenBank/DDBJ whole genome shotgun (WGS) entry which is preliminary data.</text>
</comment>
<dbReference type="GO" id="GO:0016301">
    <property type="term" value="F:kinase activity"/>
    <property type="evidence" value="ECO:0007669"/>
    <property type="project" value="UniProtKB-KW"/>
</dbReference>
<dbReference type="Pfam" id="PF13671">
    <property type="entry name" value="AAA_33"/>
    <property type="match status" value="1"/>
</dbReference>
<dbReference type="RefSeq" id="WP_183774120.1">
    <property type="nucleotide sequence ID" value="NZ_JACIDK010000004.1"/>
</dbReference>
<dbReference type="Gene3D" id="3.40.50.300">
    <property type="entry name" value="P-loop containing nucleotide triphosphate hydrolases"/>
    <property type="match status" value="1"/>
</dbReference>
<evidence type="ECO:0000313" key="1">
    <source>
        <dbReference type="EMBL" id="MBB3892232.1"/>
    </source>
</evidence>
<proteinExistence type="predicted"/>
<dbReference type="Proteomes" id="UP000530564">
    <property type="component" value="Unassembled WGS sequence"/>
</dbReference>
<dbReference type="EMBL" id="JACIDK010000004">
    <property type="protein sequence ID" value="MBB3892232.1"/>
    <property type="molecule type" value="Genomic_DNA"/>
</dbReference>
<organism evidence="1 2">
    <name type="scientific">Phenylobacterium haematophilum</name>
    <dbReference type="NCBI Taxonomy" id="98513"/>
    <lineage>
        <taxon>Bacteria</taxon>
        <taxon>Pseudomonadati</taxon>
        <taxon>Pseudomonadota</taxon>
        <taxon>Alphaproteobacteria</taxon>
        <taxon>Caulobacterales</taxon>
        <taxon>Caulobacteraceae</taxon>
        <taxon>Phenylobacterium</taxon>
    </lineage>
</organism>
<evidence type="ECO:0000313" key="2">
    <source>
        <dbReference type="Proteomes" id="UP000530564"/>
    </source>
</evidence>
<protein>
    <submittedName>
        <fullName evidence="1">Putative kinase</fullName>
    </submittedName>
</protein>